<accession>A0AAF0Y960</accession>
<keyword evidence="2" id="KW-1185">Reference proteome</keyword>
<dbReference type="AlphaFoldDB" id="A0AAF0Y960"/>
<organism evidence="1 2">
    <name type="scientific">Vanrija pseudolonga</name>
    <dbReference type="NCBI Taxonomy" id="143232"/>
    <lineage>
        <taxon>Eukaryota</taxon>
        <taxon>Fungi</taxon>
        <taxon>Dikarya</taxon>
        <taxon>Basidiomycota</taxon>
        <taxon>Agaricomycotina</taxon>
        <taxon>Tremellomycetes</taxon>
        <taxon>Trichosporonales</taxon>
        <taxon>Trichosporonaceae</taxon>
        <taxon>Vanrija</taxon>
    </lineage>
</organism>
<proteinExistence type="predicted"/>
<protein>
    <submittedName>
        <fullName evidence="1">Uncharacterized protein</fullName>
    </submittedName>
</protein>
<evidence type="ECO:0000313" key="1">
    <source>
        <dbReference type="EMBL" id="WOO80419.1"/>
    </source>
</evidence>
<evidence type="ECO:0000313" key="2">
    <source>
        <dbReference type="Proteomes" id="UP000827549"/>
    </source>
</evidence>
<dbReference type="GeneID" id="87807178"/>
<reference evidence="1" key="1">
    <citation type="submission" date="2023-10" db="EMBL/GenBank/DDBJ databases">
        <authorList>
            <person name="Noh H."/>
        </authorList>
    </citation>
    <scope>NUCLEOTIDE SEQUENCE</scope>
    <source>
        <strain evidence="1">DUCC4014</strain>
    </source>
</reference>
<gene>
    <name evidence="1" type="ORF">LOC62_03G003937</name>
</gene>
<name>A0AAF0Y960_9TREE</name>
<sequence length="429" mass="45140">MDETETTKTLFLGVVPQAPEVQWGGEEPSLAPLSTILTPLPSIFVEDTDADSPLSQPFITLSGDWTTTGDLDNLARALSATPLAGLRFQACAGVHAVLAHLFASPLFAPLAGLRVLELDMHLPPFVFDALFAFVGSERCALEHLILNASAYELPKLAAAIEKGNTTIRTVCAHGGLLGDVDVSGGSRPKCTCATDWFERKLVNEMAGPSTSLGMSRLERVLARNAFLALHVVRPAAIETLVAARVLLNAAAGDDPDDTKGKQPASAPPILELPQELLTHIVGLVPNPVALSDTQVLRIIHAAQGKFGALAPYARNKPRAKDEYLATGGMVWDRGIRAANALAHKVDLAPRDRGAIAFGLRAADLAAFADAGIGGVGSPAYDPYVALMDLAGDSWADDGLEAQLGAMIDQFVEPPPGDWGEDWNTGAVGA</sequence>
<dbReference type="RefSeq" id="XP_062626451.1">
    <property type="nucleotide sequence ID" value="XM_062770467.1"/>
</dbReference>
<dbReference type="Proteomes" id="UP000827549">
    <property type="component" value="Chromosome 3"/>
</dbReference>
<dbReference type="EMBL" id="CP086716">
    <property type="protein sequence ID" value="WOO80419.1"/>
    <property type="molecule type" value="Genomic_DNA"/>
</dbReference>